<organism evidence="1 2">
    <name type="scientific">Pseudotenacibaculum haliotis</name>
    <dbReference type="NCBI Taxonomy" id="1862138"/>
    <lineage>
        <taxon>Bacteria</taxon>
        <taxon>Pseudomonadati</taxon>
        <taxon>Bacteroidota</taxon>
        <taxon>Flavobacteriia</taxon>
        <taxon>Flavobacteriales</taxon>
        <taxon>Flavobacteriaceae</taxon>
        <taxon>Pseudotenacibaculum</taxon>
    </lineage>
</organism>
<evidence type="ECO:0008006" key="3">
    <source>
        <dbReference type="Google" id="ProtNLM"/>
    </source>
</evidence>
<evidence type="ECO:0000313" key="2">
    <source>
        <dbReference type="Proteomes" id="UP001597508"/>
    </source>
</evidence>
<proteinExistence type="predicted"/>
<gene>
    <name evidence="1" type="ORF">ACFSRZ_03555</name>
</gene>
<dbReference type="EMBL" id="JBHULH010000001">
    <property type="protein sequence ID" value="MFD2566432.1"/>
    <property type="molecule type" value="Genomic_DNA"/>
</dbReference>
<dbReference type="RefSeq" id="WP_379665139.1">
    <property type="nucleotide sequence ID" value="NZ_JBHULH010000001.1"/>
</dbReference>
<comment type="caution">
    <text evidence="1">The sequence shown here is derived from an EMBL/GenBank/DDBJ whole genome shotgun (WGS) entry which is preliminary data.</text>
</comment>
<accession>A0ABW5LPT4</accession>
<evidence type="ECO:0000313" key="1">
    <source>
        <dbReference type="EMBL" id="MFD2566432.1"/>
    </source>
</evidence>
<dbReference type="Proteomes" id="UP001597508">
    <property type="component" value="Unassembled WGS sequence"/>
</dbReference>
<reference evidence="2" key="1">
    <citation type="journal article" date="2019" name="Int. J. Syst. Evol. Microbiol.">
        <title>The Global Catalogue of Microorganisms (GCM) 10K type strain sequencing project: providing services to taxonomists for standard genome sequencing and annotation.</title>
        <authorList>
            <consortium name="The Broad Institute Genomics Platform"/>
            <consortium name="The Broad Institute Genome Sequencing Center for Infectious Disease"/>
            <person name="Wu L."/>
            <person name="Ma J."/>
        </authorList>
    </citation>
    <scope>NUCLEOTIDE SEQUENCE [LARGE SCALE GENOMIC DNA]</scope>
    <source>
        <strain evidence="2">KCTC 52127</strain>
    </source>
</reference>
<name>A0ABW5LPT4_9FLAO</name>
<keyword evidence="2" id="KW-1185">Reference proteome</keyword>
<sequence length="63" mass="7069">MKKSILNIGKALSKADQKEINGGGRGNCSLSYCLSHCQYECVETVNWHTQPPCWECVDTNNHQ</sequence>
<protein>
    <recommendedName>
        <fullName evidence="3">Bacteriocin</fullName>
    </recommendedName>
</protein>